<dbReference type="STRING" id="937777.Deipe_0344"/>
<organism evidence="1 2">
    <name type="scientific">Deinococcus peraridilitoris (strain DSM 19664 / LMG 22246 / CIP 109416 / KR-200)</name>
    <dbReference type="NCBI Taxonomy" id="937777"/>
    <lineage>
        <taxon>Bacteria</taxon>
        <taxon>Thermotogati</taxon>
        <taxon>Deinococcota</taxon>
        <taxon>Deinococci</taxon>
        <taxon>Deinococcales</taxon>
        <taxon>Deinococcaceae</taxon>
        <taxon>Deinococcus</taxon>
    </lineage>
</organism>
<keyword evidence="2" id="KW-1185">Reference proteome</keyword>
<dbReference type="EMBL" id="CP003382">
    <property type="protein sequence ID" value="AFZ65944.1"/>
    <property type="molecule type" value="Genomic_DNA"/>
</dbReference>
<dbReference type="KEGG" id="dpd:Deipe_0344"/>
<accession>K9ZXL6</accession>
<dbReference type="HOGENOM" id="CLU_2463961_0_0_0"/>
<evidence type="ECO:0000313" key="1">
    <source>
        <dbReference type="EMBL" id="AFZ65944.1"/>
    </source>
</evidence>
<dbReference type="PATRIC" id="fig|937777.3.peg.352"/>
<proteinExistence type="predicted"/>
<reference evidence="2" key="1">
    <citation type="submission" date="2012-03" db="EMBL/GenBank/DDBJ databases">
        <title>Complete sequence of chromosome of Deinococcus peraridilitoris DSM 19664.</title>
        <authorList>
            <person name="Lucas S."/>
            <person name="Copeland A."/>
            <person name="Lapidus A."/>
            <person name="Glavina del Rio T."/>
            <person name="Dalin E."/>
            <person name="Tice H."/>
            <person name="Bruce D."/>
            <person name="Goodwin L."/>
            <person name="Pitluck S."/>
            <person name="Peters L."/>
            <person name="Mikhailova N."/>
            <person name="Lu M."/>
            <person name="Kyrpides N."/>
            <person name="Mavromatis K."/>
            <person name="Ivanova N."/>
            <person name="Brettin T."/>
            <person name="Detter J.C."/>
            <person name="Han C."/>
            <person name="Larimer F."/>
            <person name="Land M."/>
            <person name="Hauser L."/>
            <person name="Markowitz V."/>
            <person name="Cheng J.-F."/>
            <person name="Hugenholtz P."/>
            <person name="Woyke T."/>
            <person name="Wu D."/>
            <person name="Pukall R."/>
            <person name="Steenblock K."/>
            <person name="Brambilla E."/>
            <person name="Klenk H.-P."/>
            <person name="Eisen J.A."/>
        </authorList>
    </citation>
    <scope>NUCLEOTIDE SEQUENCE [LARGE SCALE GENOMIC DNA]</scope>
    <source>
        <strain evidence="2">DSM 19664 / LMG 22246 / CIP 109416 / KR-200</strain>
    </source>
</reference>
<evidence type="ECO:0000313" key="2">
    <source>
        <dbReference type="Proteomes" id="UP000010467"/>
    </source>
</evidence>
<gene>
    <name evidence="1" type="ordered locus">Deipe_0344</name>
</gene>
<protein>
    <submittedName>
        <fullName evidence="1">Uncharacterized protein</fullName>
    </submittedName>
</protein>
<dbReference type="AlphaFoldDB" id="K9ZXL6"/>
<dbReference type="RefSeq" id="WP_015234255.1">
    <property type="nucleotide sequence ID" value="NC_019793.1"/>
</dbReference>
<name>K9ZXL6_DEIPD</name>
<dbReference type="Proteomes" id="UP000010467">
    <property type="component" value="Chromosome"/>
</dbReference>
<sequence>MQRSPEPDNALTMLVLQVGDGYSEGQLLSSQDARFHDGRPIRLISPGVTGKPYTTLEYDGNFYPVSEPKYEARPRRIYCAIFELLDAP</sequence>